<dbReference type="EMBL" id="PECK01000001">
    <property type="protein sequence ID" value="TDZ98514.1"/>
    <property type="molecule type" value="Genomic_DNA"/>
</dbReference>
<protein>
    <recommendedName>
        <fullName evidence="1">N-acetyltransferase domain-containing protein</fullName>
    </recommendedName>
</protein>
<dbReference type="InterPro" id="IPR016181">
    <property type="entry name" value="Acyl_CoA_acyltransferase"/>
</dbReference>
<organism evidence="2 5">
    <name type="scientific">Mycobacteroides salmoniphilum</name>
    <dbReference type="NCBI Taxonomy" id="404941"/>
    <lineage>
        <taxon>Bacteria</taxon>
        <taxon>Bacillati</taxon>
        <taxon>Actinomycetota</taxon>
        <taxon>Actinomycetes</taxon>
        <taxon>Mycobacteriales</taxon>
        <taxon>Mycobacteriaceae</taxon>
        <taxon>Mycobacteroides</taxon>
    </lineage>
</organism>
<dbReference type="Proteomes" id="UP000295685">
    <property type="component" value="Unassembled WGS sequence"/>
</dbReference>
<evidence type="ECO:0000313" key="4">
    <source>
        <dbReference type="Proteomes" id="UP000294844"/>
    </source>
</evidence>
<evidence type="ECO:0000313" key="3">
    <source>
        <dbReference type="EMBL" id="TEA03044.1"/>
    </source>
</evidence>
<feature type="domain" description="N-acetyltransferase" evidence="1">
    <location>
        <begin position="40"/>
        <end position="196"/>
    </location>
</feature>
<dbReference type="PANTHER" id="PTHR43610:SF1">
    <property type="entry name" value="N-ACETYLTRANSFERASE DOMAIN-CONTAINING PROTEIN"/>
    <property type="match status" value="1"/>
</dbReference>
<reference evidence="4 5" key="1">
    <citation type="journal article" date="2019" name="Sci. Rep.">
        <title>Extended insight into the Mycobacterium chelonae-abscessus complex through whole genome sequencing of Mycobacterium salmoniphilum outbreak and Mycobacterium salmoniphilum-like strains.</title>
        <authorList>
            <person name="Behra P.R.K."/>
            <person name="Das S."/>
            <person name="Pettersson B.M.F."/>
            <person name="Shirreff L."/>
            <person name="DuCote T."/>
            <person name="Jacobsson K.G."/>
            <person name="Ennis D.G."/>
            <person name="Kirsebom L.A."/>
        </authorList>
    </citation>
    <scope>NUCLEOTIDE SEQUENCE [LARGE SCALE GENOMIC DNA]</scope>
    <source>
        <strain evidence="3 4">CCUG 60883</strain>
        <strain evidence="2 5">CCUG 60885</strain>
    </source>
</reference>
<dbReference type="SUPFAM" id="SSF55729">
    <property type="entry name" value="Acyl-CoA N-acyltransferases (Nat)"/>
    <property type="match status" value="1"/>
</dbReference>
<comment type="caution">
    <text evidence="2">The sequence shown here is derived from an EMBL/GenBank/DDBJ whole genome shotgun (WGS) entry which is preliminary data.</text>
</comment>
<accession>A0A4R8SLU3</accession>
<sequence length="217" mass="23791">MSRGLKINQLGVVAVANVVSVSAIGVGDWVGRPTLEGARVRLVPLALEDAAALAAAVDRPAAFEWTVVPRNVDSAQDYITAALNTPDRLAFSVTDRRSGKIVGTTSFYDINPQHRSLAIGATFYSAANHGDGVNPEAKYLLLRYAFEQLDAVRVVFHTHQQNEQSRAAILKLGTTFEGLLRKQFPGPDGTWRTTAQYSLIDDDWMNVKAVLQERIQR</sequence>
<dbReference type="PANTHER" id="PTHR43610">
    <property type="entry name" value="BLL6696 PROTEIN"/>
    <property type="match status" value="1"/>
</dbReference>
<evidence type="ECO:0000313" key="2">
    <source>
        <dbReference type="EMBL" id="TDZ98514.1"/>
    </source>
</evidence>
<name>A0A4R8SLU3_9MYCO</name>
<keyword evidence="4" id="KW-1185">Reference proteome</keyword>
<dbReference type="AlphaFoldDB" id="A0A4R8SLU3"/>
<evidence type="ECO:0000259" key="1">
    <source>
        <dbReference type="PROSITE" id="PS51186"/>
    </source>
</evidence>
<evidence type="ECO:0000313" key="5">
    <source>
        <dbReference type="Proteomes" id="UP000295685"/>
    </source>
</evidence>
<dbReference type="Gene3D" id="3.40.630.30">
    <property type="match status" value="1"/>
</dbReference>
<dbReference type="GO" id="GO:0016747">
    <property type="term" value="F:acyltransferase activity, transferring groups other than amino-acyl groups"/>
    <property type="evidence" value="ECO:0007669"/>
    <property type="project" value="InterPro"/>
</dbReference>
<dbReference type="EMBL" id="PECM01000009">
    <property type="protein sequence ID" value="TEA03044.1"/>
    <property type="molecule type" value="Genomic_DNA"/>
</dbReference>
<gene>
    <name evidence="3" type="ORF">CCUG60883_03668</name>
    <name evidence="2" type="ORF">CCUG60885_00384</name>
</gene>
<dbReference type="Proteomes" id="UP000294844">
    <property type="component" value="Unassembled WGS sequence"/>
</dbReference>
<dbReference type="PROSITE" id="PS51186">
    <property type="entry name" value="GNAT"/>
    <property type="match status" value="1"/>
</dbReference>
<dbReference type="InterPro" id="IPR000182">
    <property type="entry name" value="GNAT_dom"/>
</dbReference>
<dbReference type="Pfam" id="PF13302">
    <property type="entry name" value="Acetyltransf_3"/>
    <property type="match status" value="1"/>
</dbReference>
<proteinExistence type="predicted"/>